<dbReference type="PROSITE" id="PS00086">
    <property type="entry name" value="CYTOCHROME_P450"/>
    <property type="match status" value="1"/>
</dbReference>
<evidence type="ECO:0000313" key="9">
    <source>
        <dbReference type="Proteomes" id="UP000007148"/>
    </source>
</evidence>
<sequence>MNGTILDNLASQIVDKLPDNVQGQLSKVTTMRAVQVGLGFVVLGQIYRWWENRMPVPRYGGIVSFSSLLSTIRMSKRGPSVLSEYYSRYPMAMIPAGSQWQLVVRSEFIDEVNRAPDDVLSFISATEESIQAGHTLGSQIVENHYHHNVIRNYMTRQLHSIFPEVYDEVKYTFENDATLNSDEWRELHVFPWILKVVAKASNRVFVDTPLCRDPQWLSVVIEDATSVVKTATFINLFPTPLRGLVGWLISGKKARLRRASALAKDVIEVHLSRAGKDLEMPDFLDWLISIAPQEELNVEDITRRIVAVNFAAIHTSSLSLTHALYWITARPEYVEPMREEIETVTKEMGWSKNAIGHMPRVESFMKECMRVVPLGANTMARRVMKPFRFSNGVSPPIGTVISTHVYAMHMNESIYPNAHTFDGFRFVKPDSDTEGKAKETMYSTSVNYMPFSHGRHACPGRFFASMELKLMFAYLVLHYDFTWPTEVTQKLKPGEKYRPKDIWFGNTFIPDPKAKILVRKRQTRSSLE</sequence>
<evidence type="ECO:0000256" key="2">
    <source>
        <dbReference type="ARBA" id="ARBA00010617"/>
    </source>
</evidence>
<evidence type="ECO:0000256" key="1">
    <source>
        <dbReference type="ARBA" id="ARBA00001971"/>
    </source>
</evidence>
<dbReference type="HOGENOM" id="CLU_022195_0_2_1"/>
<dbReference type="AlphaFoldDB" id="G4TTM2"/>
<keyword evidence="6 7" id="KW-0349">Heme</keyword>
<dbReference type="Pfam" id="PF00067">
    <property type="entry name" value="p450"/>
    <property type="match status" value="1"/>
</dbReference>
<reference evidence="8 9" key="1">
    <citation type="journal article" date="2011" name="PLoS Pathog.">
        <title>Endophytic Life Strategies Decoded by Genome and Transcriptome Analyses of the Mutualistic Root Symbiont Piriformospora indica.</title>
        <authorList>
            <person name="Zuccaro A."/>
            <person name="Lahrmann U."/>
            <person name="Guldener U."/>
            <person name="Langen G."/>
            <person name="Pfiffi S."/>
            <person name="Biedenkopf D."/>
            <person name="Wong P."/>
            <person name="Samans B."/>
            <person name="Grimm C."/>
            <person name="Basiewicz M."/>
            <person name="Murat C."/>
            <person name="Martin F."/>
            <person name="Kogel K.H."/>
        </authorList>
    </citation>
    <scope>NUCLEOTIDE SEQUENCE [LARGE SCALE GENOMIC DNA]</scope>
    <source>
        <strain evidence="8 9">DSM 11827</strain>
    </source>
</reference>
<dbReference type="InterPro" id="IPR017972">
    <property type="entry name" value="Cyt_P450_CS"/>
</dbReference>
<dbReference type="GO" id="GO:0004497">
    <property type="term" value="F:monooxygenase activity"/>
    <property type="evidence" value="ECO:0007669"/>
    <property type="project" value="UniProtKB-KW"/>
</dbReference>
<keyword evidence="7" id="KW-0503">Monooxygenase</keyword>
<dbReference type="InParanoid" id="G4TTM2"/>
<comment type="caution">
    <text evidence="8">The sequence shown here is derived from an EMBL/GenBank/DDBJ whole genome shotgun (WGS) entry which is preliminary data.</text>
</comment>
<dbReference type="STRING" id="1109443.G4TTM2"/>
<accession>G4TTM2</accession>
<organism evidence="8 9">
    <name type="scientific">Serendipita indica (strain DSM 11827)</name>
    <name type="common">Root endophyte fungus</name>
    <name type="synonym">Piriformospora indica</name>
    <dbReference type="NCBI Taxonomy" id="1109443"/>
    <lineage>
        <taxon>Eukaryota</taxon>
        <taxon>Fungi</taxon>
        <taxon>Dikarya</taxon>
        <taxon>Basidiomycota</taxon>
        <taxon>Agaricomycotina</taxon>
        <taxon>Agaricomycetes</taxon>
        <taxon>Sebacinales</taxon>
        <taxon>Serendipitaceae</taxon>
        <taxon>Serendipita</taxon>
    </lineage>
</organism>
<dbReference type="GO" id="GO:0005506">
    <property type="term" value="F:iron ion binding"/>
    <property type="evidence" value="ECO:0007669"/>
    <property type="project" value="InterPro"/>
</dbReference>
<dbReference type="InterPro" id="IPR036396">
    <property type="entry name" value="Cyt_P450_sf"/>
</dbReference>
<keyword evidence="5 6" id="KW-0408">Iron</keyword>
<comment type="similarity">
    <text evidence="2 7">Belongs to the cytochrome P450 family.</text>
</comment>
<evidence type="ECO:0000256" key="7">
    <source>
        <dbReference type="RuleBase" id="RU000461"/>
    </source>
</evidence>
<dbReference type="Proteomes" id="UP000007148">
    <property type="component" value="Unassembled WGS sequence"/>
</dbReference>
<comment type="cofactor">
    <cofactor evidence="1 6">
        <name>heme</name>
        <dbReference type="ChEBI" id="CHEBI:30413"/>
    </cofactor>
</comment>
<keyword evidence="9" id="KW-1185">Reference proteome</keyword>
<feature type="binding site" description="axial binding residue" evidence="6">
    <location>
        <position position="458"/>
    </location>
    <ligand>
        <name>heme</name>
        <dbReference type="ChEBI" id="CHEBI:30413"/>
    </ligand>
    <ligandPart>
        <name>Fe</name>
        <dbReference type="ChEBI" id="CHEBI:18248"/>
    </ligandPart>
</feature>
<protein>
    <submittedName>
        <fullName evidence="8">Probable cycloheximide-inducible protein CIP70 (Cytochrome P450 family)</fullName>
    </submittedName>
</protein>
<name>G4TTM2_SERID</name>
<dbReference type="OMA" id="YINELCK"/>
<dbReference type="Gene3D" id="1.10.630.10">
    <property type="entry name" value="Cytochrome P450"/>
    <property type="match status" value="1"/>
</dbReference>
<evidence type="ECO:0000256" key="6">
    <source>
        <dbReference type="PIRSR" id="PIRSR602403-1"/>
    </source>
</evidence>
<dbReference type="GO" id="GO:0020037">
    <property type="term" value="F:heme binding"/>
    <property type="evidence" value="ECO:0007669"/>
    <property type="project" value="InterPro"/>
</dbReference>
<dbReference type="GO" id="GO:0016705">
    <property type="term" value="F:oxidoreductase activity, acting on paired donors, with incorporation or reduction of molecular oxygen"/>
    <property type="evidence" value="ECO:0007669"/>
    <property type="project" value="InterPro"/>
</dbReference>
<dbReference type="PRINTS" id="PR00385">
    <property type="entry name" value="P450"/>
</dbReference>
<keyword evidence="4 7" id="KW-0560">Oxidoreductase</keyword>
<gene>
    <name evidence="8" type="ORF">PIIN_08616</name>
</gene>
<keyword evidence="3 6" id="KW-0479">Metal-binding</keyword>
<dbReference type="PRINTS" id="PR00465">
    <property type="entry name" value="EP450IV"/>
</dbReference>
<evidence type="ECO:0000313" key="8">
    <source>
        <dbReference type="EMBL" id="CCA74665.1"/>
    </source>
</evidence>
<evidence type="ECO:0000256" key="3">
    <source>
        <dbReference type="ARBA" id="ARBA00022723"/>
    </source>
</evidence>
<proteinExistence type="inferred from homology"/>
<dbReference type="EMBL" id="CAFZ01000341">
    <property type="protein sequence ID" value="CCA74665.1"/>
    <property type="molecule type" value="Genomic_DNA"/>
</dbReference>
<dbReference type="InterPro" id="IPR002403">
    <property type="entry name" value="Cyt_P450_E_grp-IV"/>
</dbReference>
<dbReference type="OrthoDB" id="1844152at2759"/>
<dbReference type="SUPFAM" id="SSF48264">
    <property type="entry name" value="Cytochrome P450"/>
    <property type="match status" value="1"/>
</dbReference>
<evidence type="ECO:0000256" key="4">
    <source>
        <dbReference type="ARBA" id="ARBA00023002"/>
    </source>
</evidence>
<dbReference type="eggNOG" id="KOG0157">
    <property type="taxonomic scope" value="Eukaryota"/>
</dbReference>
<dbReference type="InterPro" id="IPR001128">
    <property type="entry name" value="Cyt_P450"/>
</dbReference>
<dbReference type="CDD" id="cd11041">
    <property type="entry name" value="CYP503A1-like"/>
    <property type="match status" value="1"/>
</dbReference>
<dbReference type="PANTHER" id="PTHR46206">
    <property type="entry name" value="CYTOCHROME P450"/>
    <property type="match status" value="1"/>
</dbReference>
<evidence type="ECO:0000256" key="5">
    <source>
        <dbReference type="ARBA" id="ARBA00023004"/>
    </source>
</evidence>